<feature type="compositionally biased region" description="Polar residues" evidence="5">
    <location>
        <begin position="86"/>
        <end position="108"/>
    </location>
</feature>
<reference evidence="7" key="1">
    <citation type="submission" date="2023-04" db="EMBL/GenBank/DDBJ databases">
        <title>Ambrosiozyma monospora NBRC 1965.</title>
        <authorList>
            <person name="Ichikawa N."/>
            <person name="Sato H."/>
            <person name="Tonouchi N."/>
        </authorList>
    </citation>
    <scope>NUCLEOTIDE SEQUENCE</scope>
    <source>
        <strain evidence="7">NBRC 1965</strain>
    </source>
</reference>
<feature type="compositionally biased region" description="Low complexity" evidence="5">
    <location>
        <begin position="114"/>
        <end position="127"/>
    </location>
</feature>
<name>A0A9W6YXX9_AMBMO</name>
<sequence length="725" mass="79820">MRPAIKRDSFLKNDRRAPINNQLPTTIDIPNATALSIDDLTKMEESFMKDEGLDDIMEYHIDTSRYSKKETVTMVSHDFNQVEASASAQVTQHVPHSESTTSASSNKETLVGQDTTTSTANSSVASDSDSDDDEEWKDMSTQVDLPHIYNLKGDKVDSFIYNKPDVQEPGSGLSALGSAGSDSTTPTATKHKSGVFNKMLFNSKSTTAKEQQQQRLRSASTRESESGYTRIAGEAQATKYQEMDSQFDYLFKPEHSNLRKLQDLNSTASFGSSTSVNNAEKTDQRRQSSATIISYDSEDDNALSPSNQMATTKSLLTDSQKIAYAALVKLIIVRMHEELNKIRGSGSVQIMEKLAKAQKSFTNWSMRVMDLLYDHLGIKEAKEREMIELLSCHGVEVDDLTTWMDSHLTVNNNFKNLDSIKADVKMIDFHKDKETENIEVDVRWTLICDLFLILLESSVYDSRSRTLLLNFGDSIAIKNLEIYNFERRITDSLEVDETMDMVYNEQQLGRSDILKEHKKRAKTKKLVKIGLATAAGGLVIGLSAGLLAPVIGAGVAAGLTTIGITGTSGFLAGTGGSAIIATGGVLTGMKIGAEGMAHRAGSVNTFEFQPLHNNGRVNLILTVSGWMSGTKDDIRLPFSTVDPVMGDLYSILWEPEMLTSMGQTIGIIANEVLTQSIQQILGSTILVALMSAIQLPMMLSKLSYILDNPWNVSLDRAWSAVWVLD</sequence>
<dbReference type="GO" id="GO:0016020">
    <property type="term" value="C:membrane"/>
    <property type="evidence" value="ECO:0007669"/>
    <property type="project" value="UniProtKB-SubCell"/>
</dbReference>
<feature type="compositionally biased region" description="Polar residues" evidence="5">
    <location>
        <begin position="268"/>
        <end position="279"/>
    </location>
</feature>
<dbReference type="PANTHER" id="PTHR17920">
    <property type="entry name" value="TRANSMEMBRANE AND COILED-COIL DOMAIN-CONTAINING PROTEIN 4 TMCO4"/>
    <property type="match status" value="1"/>
</dbReference>
<dbReference type="Pfam" id="PF05277">
    <property type="entry name" value="DUF726"/>
    <property type="match status" value="1"/>
</dbReference>
<feature type="transmembrane region" description="Helical" evidence="6">
    <location>
        <begin position="569"/>
        <end position="589"/>
    </location>
</feature>
<evidence type="ECO:0000313" key="8">
    <source>
        <dbReference type="Proteomes" id="UP001165063"/>
    </source>
</evidence>
<keyword evidence="4 6" id="KW-0472">Membrane</keyword>
<organism evidence="7 8">
    <name type="scientific">Ambrosiozyma monospora</name>
    <name type="common">Yeast</name>
    <name type="synonym">Endomycopsis monosporus</name>
    <dbReference type="NCBI Taxonomy" id="43982"/>
    <lineage>
        <taxon>Eukaryota</taxon>
        <taxon>Fungi</taxon>
        <taxon>Dikarya</taxon>
        <taxon>Ascomycota</taxon>
        <taxon>Saccharomycotina</taxon>
        <taxon>Pichiomycetes</taxon>
        <taxon>Pichiales</taxon>
        <taxon>Pichiaceae</taxon>
        <taxon>Ambrosiozyma</taxon>
    </lineage>
</organism>
<feature type="region of interest" description="Disordered" evidence="5">
    <location>
        <begin position="86"/>
        <end position="141"/>
    </location>
</feature>
<keyword evidence="2 6" id="KW-0812">Transmembrane</keyword>
<evidence type="ECO:0000256" key="4">
    <source>
        <dbReference type="ARBA" id="ARBA00023136"/>
    </source>
</evidence>
<feature type="compositionally biased region" description="Low complexity" evidence="5">
    <location>
        <begin position="170"/>
        <end position="181"/>
    </location>
</feature>
<keyword evidence="3 6" id="KW-1133">Transmembrane helix</keyword>
<dbReference type="AlphaFoldDB" id="A0A9W6YXX9"/>
<feature type="compositionally biased region" description="Polar residues" evidence="5">
    <location>
        <begin position="200"/>
        <end position="219"/>
    </location>
</feature>
<evidence type="ECO:0000256" key="2">
    <source>
        <dbReference type="ARBA" id="ARBA00022692"/>
    </source>
</evidence>
<evidence type="ECO:0000256" key="3">
    <source>
        <dbReference type="ARBA" id="ARBA00022989"/>
    </source>
</evidence>
<feature type="transmembrane region" description="Helical" evidence="6">
    <location>
        <begin position="529"/>
        <end position="557"/>
    </location>
</feature>
<accession>A0A9W6YXX9</accession>
<proteinExistence type="predicted"/>
<evidence type="ECO:0000256" key="1">
    <source>
        <dbReference type="ARBA" id="ARBA00004141"/>
    </source>
</evidence>
<evidence type="ECO:0000256" key="6">
    <source>
        <dbReference type="SAM" id="Phobius"/>
    </source>
</evidence>
<dbReference type="OrthoDB" id="277931at2759"/>
<feature type="region of interest" description="Disordered" evidence="5">
    <location>
        <begin position="268"/>
        <end position="289"/>
    </location>
</feature>
<evidence type="ECO:0000313" key="7">
    <source>
        <dbReference type="EMBL" id="GMG48878.1"/>
    </source>
</evidence>
<keyword evidence="8" id="KW-1185">Reference proteome</keyword>
<dbReference type="PANTHER" id="PTHR17920:SF3">
    <property type="entry name" value="TRANSMEMBRANE AND COILED-COIL DOMAIN-CONTAINING PROTEIN 4"/>
    <property type="match status" value="1"/>
</dbReference>
<comment type="subcellular location">
    <subcellularLocation>
        <location evidence="1">Membrane</location>
        <topology evidence="1">Multi-pass membrane protein</topology>
    </subcellularLocation>
</comment>
<comment type="caution">
    <text evidence="7">The sequence shown here is derived from an EMBL/GenBank/DDBJ whole genome shotgun (WGS) entry which is preliminary data.</text>
</comment>
<feature type="region of interest" description="Disordered" evidence="5">
    <location>
        <begin position="168"/>
        <end position="230"/>
    </location>
</feature>
<dbReference type="EMBL" id="BSXU01004922">
    <property type="protein sequence ID" value="GMG48878.1"/>
    <property type="molecule type" value="Genomic_DNA"/>
</dbReference>
<protein>
    <submittedName>
        <fullName evidence="7">Unnamed protein product</fullName>
    </submittedName>
</protein>
<dbReference type="Proteomes" id="UP001165063">
    <property type="component" value="Unassembled WGS sequence"/>
</dbReference>
<dbReference type="InterPro" id="IPR007941">
    <property type="entry name" value="DUF726"/>
</dbReference>
<gene>
    <name evidence="7" type="ORF">Amon01_000705300</name>
</gene>
<evidence type="ECO:0000256" key="5">
    <source>
        <dbReference type="SAM" id="MobiDB-lite"/>
    </source>
</evidence>